<evidence type="ECO:0000313" key="7">
    <source>
        <dbReference type="Proteomes" id="UP000036902"/>
    </source>
</evidence>
<evidence type="ECO:0000313" key="6">
    <source>
        <dbReference type="EMBL" id="AMO37379.1"/>
    </source>
</evidence>
<gene>
    <name evidence="6" type="ORF">AC731_010745</name>
</gene>
<dbReference type="InterPro" id="IPR001775">
    <property type="entry name" value="GspD/PilQ"/>
</dbReference>
<keyword evidence="7" id="KW-1185">Reference proteome</keyword>
<dbReference type="RefSeq" id="WP_048705964.1">
    <property type="nucleotide sequence ID" value="NZ_CP014646.1"/>
</dbReference>
<dbReference type="InterPro" id="IPR050810">
    <property type="entry name" value="Bact_Secretion_Sys_Channel"/>
</dbReference>
<dbReference type="InterPro" id="IPR032789">
    <property type="entry name" value="T2SS-T3SS_pil_N"/>
</dbReference>
<comment type="similarity">
    <text evidence="1">Belongs to the bacterial secretin family.</text>
</comment>
<dbReference type="GO" id="GO:0009306">
    <property type="term" value="P:protein secretion"/>
    <property type="evidence" value="ECO:0007669"/>
    <property type="project" value="InterPro"/>
</dbReference>
<keyword evidence="3" id="KW-0732">Signal</keyword>
<proteinExistence type="inferred from homology"/>
<feature type="domain" description="Type II/III secretion system secretin-like" evidence="4">
    <location>
        <begin position="252"/>
        <end position="406"/>
    </location>
</feature>
<evidence type="ECO:0000259" key="4">
    <source>
        <dbReference type="Pfam" id="PF00263"/>
    </source>
</evidence>
<evidence type="ECO:0000256" key="2">
    <source>
        <dbReference type="SAM" id="MobiDB-lite"/>
    </source>
</evidence>
<dbReference type="PANTHER" id="PTHR30332">
    <property type="entry name" value="PROBABLE GENERAL SECRETION PATHWAY PROTEIN D"/>
    <property type="match status" value="1"/>
</dbReference>
<protein>
    <submittedName>
        <fullName evidence="6">Type II and III secretion system protein</fullName>
    </submittedName>
</protein>
<dbReference type="Pfam" id="PF00263">
    <property type="entry name" value="Secretin"/>
    <property type="match status" value="1"/>
</dbReference>
<evidence type="ECO:0000259" key="5">
    <source>
        <dbReference type="Pfam" id="PF13629"/>
    </source>
</evidence>
<dbReference type="InterPro" id="IPR004846">
    <property type="entry name" value="T2SS/T3SS_dom"/>
</dbReference>
<dbReference type="PRINTS" id="PR00811">
    <property type="entry name" value="BCTERIALGSPD"/>
</dbReference>
<dbReference type="Proteomes" id="UP000036902">
    <property type="component" value="Chromosome"/>
</dbReference>
<feature type="domain" description="Pilus formation protein N-terminal" evidence="5">
    <location>
        <begin position="28"/>
        <end position="91"/>
    </location>
</feature>
<feature type="region of interest" description="Disordered" evidence="2">
    <location>
        <begin position="421"/>
        <end position="466"/>
    </location>
</feature>
<accession>A0A127K625</accession>
<name>A0A127K625_9RHOO</name>
<dbReference type="STRING" id="1134435.AC731_010745"/>
<dbReference type="PANTHER" id="PTHR30332:SF17">
    <property type="entry name" value="TYPE IV PILIATION SYSTEM PROTEIN DR_0774-RELATED"/>
    <property type="match status" value="1"/>
</dbReference>
<reference evidence="7" key="1">
    <citation type="submission" date="2016-03" db="EMBL/GenBank/DDBJ databases">
        <authorList>
            <person name="Ma C."/>
            <person name="Zhou S."/>
            <person name="Yang G."/>
        </authorList>
    </citation>
    <scope>NUCLEOTIDE SEQUENCE [LARGE SCALE GENOMIC DNA]</scope>
    <source>
        <strain evidence="7">SgZ-1</strain>
    </source>
</reference>
<evidence type="ECO:0000256" key="1">
    <source>
        <dbReference type="RuleBase" id="RU004003"/>
    </source>
</evidence>
<organism evidence="6 7">
    <name type="scientific">Thauera humireducens</name>
    <dbReference type="NCBI Taxonomy" id="1134435"/>
    <lineage>
        <taxon>Bacteria</taxon>
        <taxon>Pseudomonadati</taxon>
        <taxon>Pseudomonadota</taxon>
        <taxon>Betaproteobacteria</taxon>
        <taxon>Rhodocyclales</taxon>
        <taxon>Zoogloeaceae</taxon>
        <taxon>Thauera</taxon>
    </lineage>
</organism>
<evidence type="ECO:0000256" key="3">
    <source>
        <dbReference type="SAM" id="SignalP"/>
    </source>
</evidence>
<dbReference type="EMBL" id="CP014646">
    <property type="protein sequence ID" value="AMO37379.1"/>
    <property type="molecule type" value="Genomic_DNA"/>
</dbReference>
<dbReference type="AlphaFoldDB" id="A0A127K625"/>
<dbReference type="GO" id="GO:0015627">
    <property type="term" value="C:type II protein secretion system complex"/>
    <property type="evidence" value="ECO:0007669"/>
    <property type="project" value="TreeGrafter"/>
</dbReference>
<dbReference type="KEGG" id="thu:AC731_010745"/>
<dbReference type="Pfam" id="PF13629">
    <property type="entry name" value="T2SS-T3SS_pil_N"/>
    <property type="match status" value="1"/>
</dbReference>
<feature type="signal peptide" evidence="3">
    <location>
        <begin position="1"/>
        <end position="23"/>
    </location>
</feature>
<feature type="chain" id="PRO_5007797973" evidence="3">
    <location>
        <begin position="24"/>
        <end position="466"/>
    </location>
</feature>
<sequence>MRPFRQLLLCLTAVLVTPAVALADDPVELTMFEGETRVIPEPNAGRLAVGNGQVLSAAVLDDREILLIANKVGISSLHVWSSKGRNRRVKITVVPADTPRVNREIAAFIAGIPNARSSVIGDKVVVEGDGLSNRDQARIEELAKRYPQIINFTNPVGWEKMIVMDVQIVEFPINMLREIGLAWNATGGAAIGGIWMPGRRGNAPLQIDVRTGTENAPPIVNPDDAIGPVPLSSSLNVLSAINVGLNAQLRLMEQNGSASILAQPVLSARNGAEASFLAGGEFPYSVSNINGTTIQFKPYGIRLEITPTVDHSGVIRARIMSEVSDLDLSVMGSSGPALRTRKTETEFNVLQGGTIVLSGLLSRDINASIDKVPFLGDIPVLGALFRSRRFQNNETELVVFVTPHAVDKHTVEQAETMLRARQRLDGTPRATEPDLSAVPGLPAAAKAPDAGTTDSALDQPFPWVNN</sequence>